<dbReference type="EMBL" id="OU893334">
    <property type="protein sequence ID" value="CAG9791668.1"/>
    <property type="molecule type" value="Genomic_DNA"/>
</dbReference>
<protein>
    <submittedName>
        <fullName evidence="2">Uncharacterized protein</fullName>
    </submittedName>
</protein>
<proteinExistence type="predicted"/>
<keyword evidence="3" id="KW-1185">Reference proteome</keyword>
<keyword evidence="1" id="KW-0732">Signal</keyword>
<feature type="signal peptide" evidence="1">
    <location>
        <begin position="1"/>
        <end position="32"/>
    </location>
</feature>
<reference evidence="2" key="1">
    <citation type="submission" date="2021-12" db="EMBL/GenBank/DDBJ databases">
        <authorList>
            <person name="King R."/>
        </authorList>
    </citation>
    <scope>NUCLEOTIDE SEQUENCE</scope>
</reference>
<reference evidence="2" key="2">
    <citation type="submission" date="2022-10" db="EMBL/GenBank/DDBJ databases">
        <authorList>
            <consortium name="ENA_rothamsted_submissions"/>
            <consortium name="culmorum"/>
            <person name="King R."/>
        </authorList>
    </citation>
    <scope>NUCLEOTIDE SEQUENCE</scope>
</reference>
<evidence type="ECO:0000313" key="3">
    <source>
        <dbReference type="Proteomes" id="UP001153714"/>
    </source>
</evidence>
<feature type="chain" id="PRO_5040328410" evidence="1">
    <location>
        <begin position="33"/>
        <end position="527"/>
    </location>
</feature>
<dbReference type="Proteomes" id="UP001153714">
    <property type="component" value="Chromosome 3"/>
</dbReference>
<accession>A0A9N9R779</accession>
<organism evidence="2 3">
    <name type="scientific">Diatraea saccharalis</name>
    <name type="common">sugarcane borer</name>
    <dbReference type="NCBI Taxonomy" id="40085"/>
    <lineage>
        <taxon>Eukaryota</taxon>
        <taxon>Metazoa</taxon>
        <taxon>Ecdysozoa</taxon>
        <taxon>Arthropoda</taxon>
        <taxon>Hexapoda</taxon>
        <taxon>Insecta</taxon>
        <taxon>Pterygota</taxon>
        <taxon>Neoptera</taxon>
        <taxon>Endopterygota</taxon>
        <taxon>Lepidoptera</taxon>
        <taxon>Glossata</taxon>
        <taxon>Ditrysia</taxon>
        <taxon>Pyraloidea</taxon>
        <taxon>Crambidae</taxon>
        <taxon>Crambinae</taxon>
        <taxon>Diatraea</taxon>
    </lineage>
</organism>
<evidence type="ECO:0000313" key="2">
    <source>
        <dbReference type="EMBL" id="CAG9791668.1"/>
    </source>
</evidence>
<sequence length="527" mass="58819">MSIRKLYITWCMSSCSWLLAVCCHSWCERANAAASPRSSANSPCSAPTLHTRPPLHIRPARPAARPLYTHVHHYIYGQLALQRAHSTHTSTITYTASSPCSAPTLHTRPPLHIRPARPAARPLYTHVHHYIYGQLALQRAHSTHTSTITYTASSPCSAPTLHTRPPLHIRPARPAARPLYTHVHHYIYGQLALQRAHSTHTSTITYTASSPCSAPTLHTRPPLHIRPARPAARPLYTHVHHYIYGQLALQRAHSTHTSTITYTASSPCSAPTLHTRPPLHIRPARPAARPLYTHVHHYIYGQFALQRAHSTHTSTITYTASSPCSAPTLHTRPPLHIRPARPAARPLYTHVHHYIYGQLALQRAHSTHTSTITYTASSPCSAPTLHTRPPLHIRPARPAARPLYTHVHHYIYGQLALQRAHSTHTSTITYTANSPCSAPTLHTRPPLHIRPVRPAARPLYTHVHHYIYGQLALQRAHSTHTSTITYTASSPCSAPTLHTRPPLHIRPVRPAARPLYTHVHTQHTCTL</sequence>
<name>A0A9N9R779_9NEOP</name>
<evidence type="ECO:0000256" key="1">
    <source>
        <dbReference type="SAM" id="SignalP"/>
    </source>
</evidence>
<dbReference type="AlphaFoldDB" id="A0A9N9R779"/>
<gene>
    <name evidence="2" type="ORF">DIATSA_LOCUS9268</name>
</gene>